<name>A0A2W1NV61_9FLAO</name>
<gene>
    <name evidence="3" type="ORF">DNU06_02240</name>
</gene>
<dbReference type="RefSeq" id="WP_111061569.1">
    <property type="nucleotide sequence ID" value="NZ_JBHUCU010000007.1"/>
</dbReference>
<keyword evidence="1" id="KW-0732">Signal</keyword>
<dbReference type="OrthoDB" id="9793489at2"/>
<organism evidence="3 4">
    <name type="scientific">Putridiphycobacter roseus</name>
    <dbReference type="NCBI Taxonomy" id="2219161"/>
    <lineage>
        <taxon>Bacteria</taxon>
        <taxon>Pseudomonadati</taxon>
        <taxon>Bacteroidota</taxon>
        <taxon>Flavobacteriia</taxon>
        <taxon>Flavobacteriales</taxon>
        <taxon>Crocinitomicaceae</taxon>
        <taxon>Putridiphycobacter</taxon>
    </lineage>
</organism>
<dbReference type="InterPro" id="IPR012338">
    <property type="entry name" value="Beta-lactam/transpept-like"/>
</dbReference>
<dbReference type="PANTHER" id="PTHR46825">
    <property type="entry name" value="D-ALANYL-D-ALANINE-CARBOXYPEPTIDASE/ENDOPEPTIDASE AMPH"/>
    <property type="match status" value="1"/>
</dbReference>
<evidence type="ECO:0000259" key="2">
    <source>
        <dbReference type="Pfam" id="PF00144"/>
    </source>
</evidence>
<sequence>MKNILILIAVTLAISSGYSQVKNTQTTDLFMQKIDSANSLMGNVSISKAGEEIYQYSLGYENYGQKSKNSENTKFRIGSVSKSFTAVMIMQLIEESKLSLNDKLESFFPDIPNSDSISIAQLLKHQSGLFNITESSGFSTWMESFHTEKEVINCIVANGAVFKPGRKTKYSNTNYILLSFILEKIEQKDYSKILRDRVTSPCLLKNTYFSGETNESVDQCLSYVKGNYDWTNSTNTDISVPMGAGGIVSTPKDLNSFYFQLFTGKLLNDSLLNLMINNDNLYEFALYPVISYEDKVCFGHEGRIDGFHSYSVYFPEDSISISFCANGDAGYLNDILLHTLYSYDLLKPKEQTYTTTNANLALIKLNTVLLVKVNNEQYQFLEQSRKNVYKSKTSNLLLKYTKARVTLKMGAEKVTFDRK</sequence>
<feature type="signal peptide" evidence="1">
    <location>
        <begin position="1"/>
        <end position="21"/>
    </location>
</feature>
<dbReference type="AlphaFoldDB" id="A0A2W1NV61"/>
<dbReference type="Gene3D" id="3.40.710.10">
    <property type="entry name" value="DD-peptidase/beta-lactamase superfamily"/>
    <property type="match status" value="1"/>
</dbReference>
<dbReference type="Proteomes" id="UP000249248">
    <property type="component" value="Unassembled WGS sequence"/>
</dbReference>
<dbReference type="PANTHER" id="PTHR46825:SF7">
    <property type="entry name" value="D-ALANYL-D-ALANINE CARBOXYPEPTIDASE"/>
    <property type="match status" value="1"/>
</dbReference>
<feature type="domain" description="Beta-lactamase-related" evidence="2">
    <location>
        <begin position="44"/>
        <end position="329"/>
    </location>
</feature>
<dbReference type="InterPro" id="IPR001466">
    <property type="entry name" value="Beta-lactam-related"/>
</dbReference>
<dbReference type="Pfam" id="PF00144">
    <property type="entry name" value="Beta-lactamase"/>
    <property type="match status" value="1"/>
</dbReference>
<feature type="chain" id="PRO_5016100153" description="Beta-lactamase-related domain-containing protein" evidence="1">
    <location>
        <begin position="22"/>
        <end position="419"/>
    </location>
</feature>
<keyword evidence="4" id="KW-1185">Reference proteome</keyword>
<comment type="caution">
    <text evidence="3">The sequence shown here is derived from an EMBL/GenBank/DDBJ whole genome shotgun (WGS) entry which is preliminary data.</text>
</comment>
<dbReference type="InterPro" id="IPR050491">
    <property type="entry name" value="AmpC-like"/>
</dbReference>
<dbReference type="SUPFAM" id="SSF56601">
    <property type="entry name" value="beta-lactamase/transpeptidase-like"/>
    <property type="match status" value="1"/>
</dbReference>
<proteinExistence type="predicted"/>
<evidence type="ECO:0000256" key="1">
    <source>
        <dbReference type="SAM" id="SignalP"/>
    </source>
</evidence>
<accession>A0A2W1NV61</accession>
<evidence type="ECO:0000313" key="3">
    <source>
        <dbReference type="EMBL" id="PZE18668.1"/>
    </source>
</evidence>
<dbReference type="EMBL" id="QKSB01000001">
    <property type="protein sequence ID" value="PZE18668.1"/>
    <property type="molecule type" value="Genomic_DNA"/>
</dbReference>
<protein>
    <recommendedName>
        <fullName evidence="2">Beta-lactamase-related domain-containing protein</fullName>
    </recommendedName>
</protein>
<evidence type="ECO:0000313" key="4">
    <source>
        <dbReference type="Proteomes" id="UP000249248"/>
    </source>
</evidence>
<reference evidence="3 4" key="1">
    <citation type="submission" date="2018-06" db="EMBL/GenBank/DDBJ databases">
        <title>The draft genome sequence of Crocinitomix sp. SM1701.</title>
        <authorList>
            <person name="Zhang X."/>
        </authorList>
    </citation>
    <scope>NUCLEOTIDE SEQUENCE [LARGE SCALE GENOMIC DNA]</scope>
    <source>
        <strain evidence="3 4">SM1701</strain>
    </source>
</reference>